<feature type="active site" evidence="5 6">
    <location>
        <position position="434"/>
    </location>
</feature>
<feature type="compositionally biased region" description="Low complexity" evidence="7">
    <location>
        <begin position="701"/>
        <end position="710"/>
    </location>
</feature>
<feature type="region of interest" description="Disordered" evidence="7">
    <location>
        <begin position="817"/>
        <end position="974"/>
    </location>
</feature>
<dbReference type="PRINTS" id="PR00704">
    <property type="entry name" value="CALPAIN"/>
</dbReference>
<dbReference type="Pfam" id="PF00648">
    <property type="entry name" value="Peptidase_C2"/>
    <property type="match status" value="1"/>
</dbReference>
<dbReference type="EMBL" id="JAABOJ010000003">
    <property type="protein sequence ID" value="KAF3288789.1"/>
    <property type="molecule type" value="Genomic_DNA"/>
</dbReference>
<comment type="caution">
    <text evidence="9">The sequence shown here is derived from an EMBL/GenBank/DDBJ whole genome shotgun (WGS) entry which is preliminary data.</text>
</comment>
<dbReference type="PROSITE" id="PS50203">
    <property type="entry name" value="CALPAIN_CAT"/>
    <property type="match status" value="1"/>
</dbReference>
<dbReference type="InterPro" id="IPR038765">
    <property type="entry name" value="Papain-like_cys_pep_sf"/>
</dbReference>
<feature type="compositionally biased region" description="Basic and acidic residues" evidence="7">
    <location>
        <begin position="866"/>
        <end position="916"/>
    </location>
</feature>
<evidence type="ECO:0000256" key="5">
    <source>
        <dbReference type="PIRSR" id="PIRSR622684-1"/>
    </source>
</evidence>
<feature type="compositionally biased region" description="Basic and acidic residues" evidence="7">
    <location>
        <begin position="736"/>
        <end position="764"/>
    </location>
</feature>
<feature type="compositionally biased region" description="Low complexity" evidence="7">
    <location>
        <begin position="68"/>
        <end position="88"/>
    </location>
</feature>
<feature type="active site" evidence="5 6">
    <location>
        <position position="454"/>
    </location>
</feature>
<accession>A0A7C8RIN3</accession>
<evidence type="ECO:0000256" key="3">
    <source>
        <dbReference type="ARBA" id="ARBA00022801"/>
    </source>
</evidence>
<feature type="active site" evidence="5 6">
    <location>
        <position position="252"/>
    </location>
</feature>
<dbReference type="PANTHER" id="PTHR10183:SF379">
    <property type="entry name" value="CALPAIN-5"/>
    <property type="match status" value="1"/>
</dbReference>
<keyword evidence="4 6" id="KW-0788">Thiol protease</keyword>
<keyword evidence="3 6" id="KW-0378">Hydrolase</keyword>
<dbReference type="SUPFAM" id="SSF54001">
    <property type="entry name" value="Cysteine proteinases"/>
    <property type="match status" value="1"/>
</dbReference>
<evidence type="ECO:0000256" key="2">
    <source>
        <dbReference type="ARBA" id="ARBA00022670"/>
    </source>
</evidence>
<dbReference type="PROSITE" id="PS00139">
    <property type="entry name" value="THIOL_PROTEASE_CYS"/>
    <property type="match status" value="1"/>
</dbReference>
<dbReference type="Gene3D" id="3.90.70.10">
    <property type="entry name" value="Cysteine proteinases"/>
    <property type="match status" value="1"/>
</dbReference>
<feature type="compositionally biased region" description="Basic and acidic residues" evidence="7">
    <location>
        <begin position="669"/>
        <end position="690"/>
    </location>
</feature>
<sequence>MLLSRHASRHLHTVPTIKLFTQVKPPNSFLMPARPVTGRHTTSRPGAIGCKTAGRRSTRGAAADEEPSTNVEEPTTEEPVTAAAIVEDTPPEPEDPKPVPQISRKVPAGSAQKQLNKFWKKFRSNRAGRPTIVLPFNPFAAAAKPTGATYGPTIPNVATAQFDEAAASCKAKVEKIARECRKLNQKYRDYYFDLSSEDPRLEFARYCIDGFEYNEDATPKGVKRVEDIFDEPSFFKDGVAPGDIRQGSTGDCWFLAAVATITNIPGLLEKVCVARDEEVGVYGFVFFRDGEWISSIVDDQLYLSQEDYHEASSELKYALWSKTAKESVYTETYLKGSDALYFASCEDKNETWLPLLEKAYAKAHGDYSSIEGGFTGEAVEDLTGGVTSEVFSQDILSKDKFWKEELMKVNEEFLFAGAIDSITGSERDGVYAGHAYSVLKAREVDGHRFVLVRNPWGKSEWKGAWSDGSKEWTPYWIQQLDHKFGDDGSFWMSYRDFLRTFSVLERTRLFDSSWSVASAWVSEHVEWENAYSKNCFQINLPEASKVVIVLQQLDTRYFKGLEGEYDFRLHFRIHRPENPEYLVRSRANCDMWRSVSCEVELEAGAWDIAYKITATKVDGRKGVEEAVPELSVNNRKKFLQVGMSYDLAFAKGRTIVVDPEEDAEESEKESENGDEATKKKEGKESKEPKPAKVLADILPKAESTPETLPTAPEPPASDVTEPPVSKKDATSSAQVDKTDKKSSAEPAKETEEKSKETSEAKEAKGTTGPIAYMLVPITGEEDSDTEGEENLWNAVAVVGLRVYSQQKDITVQVIRPKGATKLLLDPDDKNQAASKDEKDILEKDENTEPKDKPASASKEDDEWEDVKDAVKGAERAKECKTEGTEIKEEDPKPEAEGKKEEAVVQDKTEEASDTAKSEGSGTLVEAPAVEEASSKAGDPADETPILSSGVENASPIEISKEKEPEKATASSSTS</sequence>
<evidence type="ECO:0000256" key="1">
    <source>
        <dbReference type="ARBA" id="ARBA00007623"/>
    </source>
</evidence>
<dbReference type="PANTHER" id="PTHR10183">
    <property type="entry name" value="CALPAIN"/>
    <property type="match status" value="1"/>
</dbReference>
<feature type="compositionally biased region" description="Acidic residues" evidence="7">
    <location>
        <begin position="659"/>
        <end position="668"/>
    </location>
</feature>
<organism evidence="9 10">
    <name type="scientific">Orbilia oligospora</name>
    <name type="common">Nematode-trapping fungus</name>
    <name type="synonym">Arthrobotrys oligospora</name>
    <dbReference type="NCBI Taxonomy" id="2813651"/>
    <lineage>
        <taxon>Eukaryota</taxon>
        <taxon>Fungi</taxon>
        <taxon>Dikarya</taxon>
        <taxon>Ascomycota</taxon>
        <taxon>Pezizomycotina</taxon>
        <taxon>Orbiliomycetes</taxon>
        <taxon>Orbiliales</taxon>
        <taxon>Orbiliaceae</taxon>
        <taxon>Orbilia</taxon>
    </lineage>
</organism>
<evidence type="ECO:0000256" key="6">
    <source>
        <dbReference type="PROSITE-ProRule" id="PRU00239"/>
    </source>
</evidence>
<evidence type="ECO:0000313" key="10">
    <source>
        <dbReference type="Proteomes" id="UP000474640"/>
    </source>
</evidence>
<comment type="similarity">
    <text evidence="1">Belongs to the peptidase C2 family.</text>
</comment>
<dbReference type="InterPro" id="IPR001300">
    <property type="entry name" value="Peptidase_C2_calpain_cat"/>
</dbReference>
<protein>
    <recommendedName>
        <fullName evidence="8">Calpain catalytic domain-containing protein</fullName>
    </recommendedName>
</protein>
<feature type="region of interest" description="Disordered" evidence="7">
    <location>
        <begin position="659"/>
        <end position="787"/>
    </location>
</feature>
<reference evidence="9 10" key="1">
    <citation type="submission" date="2020-01" db="EMBL/GenBank/DDBJ databases">
        <authorList>
            <person name="Palmer J.M."/>
        </authorList>
    </citation>
    <scope>NUCLEOTIDE SEQUENCE [LARGE SCALE GENOMIC DNA]</scope>
    <source>
        <strain evidence="9 10">TWF970</strain>
    </source>
</reference>
<dbReference type="InterPro" id="IPR000169">
    <property type="entry name" value="Pept_cys_AS"/>
</dbReference>
<dbReference type="InterPro" id="IPR022684">
    <property type="entry name" value="Calpain_cysteine_protease"/>
</dbReference>
<keyword evidence="2 6" id="KW-0645">Protease</keyword>
<feature type="compositionally biased region" description="Basic and acidic residues" evidence="7">
    <location>
        <begin position="824"/>
        <end position="853"/>
    </location>
</feature>
<feature type="region of interest" description="Disordered" evidence="7">
    <location>
        <begin position="33"/>
        <end position="110"/>
    </location>
</feature>
<dbReference type="GO" id="GO:0006508">
    <property type="term" value="P:proteolysis"/>
    <property type="evidence" value="ECO:0007669"/>
    <property type="project" value="UniProtKB-KW"/>
</dbReference>
<dbReference type="Proteomes" id="UP000474640">
    <property type="component" value="Unassembled WGS sequence"/>
</dbReference>
<dbReference type="AlphaFoldDB" id="A0A7C8RIN3"/>
<feature type="domain" description="Calpain catalytic" evidence="8">
    <location>
        <begin position="223"/>
        <end position="510"/>
    </location>
</feature>
<dbReference type="CDD" id="cd00044">
    <property type="entry name" value="CysPc"/>
    <property type="match status" value="1"/>
</dbReference>
<evidence type="ECO:0000256" key="4">
    <source>
        <dbReference type="ARBA" id="ARBA00022807"/>
    </source>
</evidence>
<dbReference type="GO" id="GO:0004198">
    <property type="term" value="F:calcium-dependent cysteine-type endopeptidase activity"/>
    <property type="evidence" value="ECO:0007669"/>
    <property type="project" value="InterPro"/>
</dbReference>
<dbReference type="OrthoDB" id="424753at2759"/>
<evidence type="ECO:0000256" key="7">
    <source>
        <dbReference type="SAM" id="MobiDB-lite"/>
    </source>
</evidence>
<gene>
    <name evidence="9" type="ORF">TWF970_005844</name>
</gene>
<dbReference type="SMART" id="SM00230">
    <property type="entry name" value="CysPc"/>
    <property type="match status" value="1"/>
</dbReference>
<evidence type="ECO:0000259" key="8">
    <source>
        <dbReference type="PROSITE" id="PS50203"/>
    </source>
</evidence>
<name>A0A7C8RIN3_ORBOL</name>
<evidence type="ECO:0000313" key="9">
    <source>
        <dbReference type="EMBL" id="KAF3288789.1"/>
    </source>
</evidence>
<proteinExistence type="inferred from homology"/>